<dbReference type="InterPro" id="IPR016484">
    <property type="entry name" value="GTPase_Der"/>
</dbReference>
<dbReference type="Proteomes" id="UP000004892">
    <property type="component" value="Unassembled WGS sequence"/>
</dbReference>
<evidence type="ECO:0000256" key="7">
    <source>
        <dbReference type="ARBA" id="ARBA00032345"/>
    </source>
</evidence>
<dbReference type="PROSITE" id="PS51712">
    <property type="entry name" value="G_ENGA"/>
    <property type="match status" value="2"/>
</dbReference>
<keyword evidence="6 8" id="KW-0342">GTP-binding</keyword>
<dbReference type="PANTHER" id="PTHR43834:SF6">
    <property type="entry name" value="GTPASE DER"/>
    <property type="match status" value="1"/>
</dbReference>
<keyword evidence="5 8" id="KW-0547">Nucleotide-binding</keyword>
<dbReference type="Pfam" id="PF01926">
    <property type="entry name" value="MMR_HSR1"/>
    <property type="match status" value="2"/>
</dbReference>
<dbReference type="RefSeq" id="WP_009136616.1">
    <property type="nucleotide sequence ID" value="NZ_JH594596.1"/>
</dbReference>
<keyword evidence="4 10" id="KW-0677">Repeat</keyword>
<evidence type="ECO:0000256" key="1">
    <source>
        <dbReference type="ARBA" id="ARBA00008279"/>
    </source>
</evidence>
<dbReference type="Gene3D" id="3.30.300.20">
    <property type="match status" value="1"/>
</dbReference>
<dbReference type="HAMAP" id="MF_00195">
    <property type="entry name" value="GTPase_Der"/>
    <property type="match status" value="1"/>
</dbReference>
<organism evidence="13 14">
    <name type="scientific">Odoribacter laneus YIT 12061</name>
    <dbReference type="NCBI Taxonomy" id="742817"/>
    <lineage>
        <taxon>Bacteria</taxon>
        <taxon>Pseudomonadati</taxon>
        <taxon>Bacteroidota</taxon>
        <taxon>Bacteroidia</taxon>
        <taxon>Bacteroidales</taxon>
        <taxon>Odoribacteraceae</taxon>
        <taxon>Odoribacter</taxon>
    </lineage>
</organism>
<dbReference type="InterPro" id="IPR015946">
    <property type="entry name" value="KH_dom-like_a/b"/>
</dbReference>
<dbReference type="FunFam" id="3.30.300.20:FF:000004">
    <property type="entry name" value="GTPase Der"/>
    <property type="match status" value="1"/>
</dbReference>
<sequence length="435" mass="49696">MSNIVAIVGRPNVGKSTLFNRLIGSRKAIVNEESGVTRDRNYGKSEWNGKEFSVIDTGGYVSNSDDIFEEEINKQVLLAIEEADVILFMVDTEIGLTDLDQNFAKLLRNIQKPIYLVANKVDTSERIYDASEFYRLGINSDLFCISSANGFGTGELLDKITSHFQTDSVESTDHLPRITIVGRPNVGKSSTINALIGEERNIVTEIAGTTRDSLYTRYNRFGHDFLLVDTAGLRKKAKVNEDVEFYSVMRSVRAIEDSDVCMLLIDATRGMEAQDLNIFHLIERNRKGVVILINKWDLIEKDNKTTLLFEKEIREKIAPFRDVDIIFTSALTKQRLLKALEATLKVYENRTQKLKTSELNRVMLEAIENYPPPMVKGKSVKIKYVTQLPTHAPSFAFYCNLPQYVKETYKRFLENKIRENWDFTGVPIQIFMRKK</sequence>
<feature type="binding site" evidence="8">
    <location>
        <begin position="56"/>
        <end position="60"/>
    </location>
    <ligand>
        <name>GTP</name>
        <dbReference type="ChEBI" id="CHEBI:37565"/>
        <label>1</label>
    </ligand>
</feature>
<dbReference type="InterPro" id="IPR032859">
    <property type="entry name" value="KH_dom-like"/>
</dbReference>
<dbReference type="InterPro" id="IPR027417">
    <property type="entry name" value="P-loop_NTPase"/>
</dbReference>
<dbReference type="SMART" id="SM00382">
    <property type="entry name" value="AAA"/>
    <property type="match status" value="2"/>
</dbReference>
<dbReference type="InterPro" id="IPR005225">
    <property type="entry name" value="Small_GTP-bd"/>
</dbReference>
<feature type="binding site" evidence="8">
    <location>
        <begin position="182"/>
        <end position="189"/>
    </location>
    <ligand>
        <name>GTP</name>
        <dbReference type="ChEBI" id="CHEBI:37565"/>
        <label>2</label>
    </ligand>
</feature>
<accession>H1DGT2</accession>
<feature type="domain" description="EngA-type G" evidence="12">
    <location>
        <begin position="3"/>
        <end position="168"/>
    </location>
</feature>
<dbReference type="Pfam" id="PF14714">
    <property type="entry name" value="KH_dom-like"/>
    <property type="match status" value="1"/>
</dbReference>
<dbReference type="AlphaFoldDB" id="H1DGT2"/>
<dbReference type="NCBIfam" id="TIGR00231">
    <property type="entry name" value="small_GTP"/>
    <property type="match status" value="2"/>
</dbReference>
<dbReference type="GO" id="GO:0005525">
    <property type="term" value="F:GTP binding"/>
    <property type="evidence" value="ECO:0007669"/>
    <property type="project" value="UniProtKB-UniRule"/>
</dbReference>
<dbReference type="GeneID" id="98069041"/>
<dbReference type="PATRIC" id="fig|742817.3.peg.1558"/>
<evidence type="ECO:0000256" key="6">
    <source>
        <dbReference type="ARBA" id="ARBA00023134"/>
    </source>
</evidence>
<dbReference type="CDD" id="cd01894">
    <property type="entry name" value="EngA1"/>
    <property type="match status" value="1"/>
</dbReference>
<feature type="coiled-coil region" evidence="11">
    <location>
        <begin position="330"/>
        <end position="357"/>
    </location>
</feature>
<feature type="binding site" evidence="8">
    <location>
        <begin position="229"/>
        <end position="233"/>
    </location>
    <ligand>
        <name>GTP</name>
        <dbReference type="ChEBI" id="CHEBI:37565"/>
        <label>2</label>
    </ligand>
</feature>
<dbReference type="InterPro" id="IPR006073">
    <property type="entry name" value="GTP-bd"/>
</dbReference>
<dbReference type="HOGENOM" id="CLU_016077_6_2_10"/>
<dbReference type="PANTHER" id="PTHR43834">
    <property type="entry name" value="GTPASE DER"/>
    <property type="match status" value="1"/>
</dbReference>
<dbReference type="EMBL" id="ADMC01000022">
    <property type="protein sequence ID" value="EHP47615.1"/>
    <property type="molecule type" value="Genomic_DNA"/>
</dbReference>
<evidence type="ECO:0000313" key="14">
    <source>
        <dbReference type="Proteomes" id="UP000004892"/>
    </source>
</evidence>
<dbReference type="CDD" id="cd01895">
    <property type="entry name" value="EngA2"/>
    <property type="match status" value="1"/>
</dbReference>
<protein>
    <recommendedName>
        <fullName evidence="2 8">GTPase Der</fullName>
    </recommendedName>
    <alternativeName>
        <fullName evidence="7 8">GTP-binding protein EngA</fullName>
    </alternativeName>
</protein>
<dbReference type="FunFam" id="3.40.50.300:FF:000953">
    <property type="entry name" value="GTPase Der"/>
    <property type="match status" value="1"/>
</dbReference>
<keyword evidence="14" id="KW-1185">Reference proteome</keyword>
<evidence type="ECO:0000256" key="11">
    <source>
        <dbReference type="SAM" id="Coils"/>
    </source>
</evidence>
<dbReference type="Gene3D" id="3.40.50.300">
    <property type="entry name" value="P-loop containing nucleotide triphosphate hydrolases"/>
    <property type="match status" value="2"/>
</dbReference>
<dbReference type="GO" id="GO:0042254">
    <property type="term" value="P:ribosome biogenesis"/>
    <property type="evidence" value="ECO:0007669"/>
    <property type="project" value="UniProtKB-KW"/>
</dbReference>
<dbReference type="FunFam" id="3.40.50.300:FF:000040">
    <property type="entry name" value="GTPase Der"/>
    <property type="match status" value="1"/>
</dbReference>
<dbReference type="eggNOG" id="COG1160">
    <property type="taxonomic scope" value="Bacteria"/>
</dbReference>
<keyword evidence="11" id="KW-0175">Coiled coil</keyword>
<dbReference type="STRING" id="742817.HMPREF9449_01468"/>
<evidence type="ECO:0000256" key="8">
    <source>
        <dbReference type="HAMAP-Rule" id="MF_00195"/>
    </source>
</evidence>
<dbReference type="PRINTS" id="PR00326">
    <property type="entry name" value="GTP1OBG"/>
</dbReference>
<feature type="binding site" evidence="8">
    <location>
        <begin position="294"/>
        <end position="297"/>
    </location>
    <ligand>
        <name>GTP</name>
        <dbReference type="ChEBI" id="CHEBI:37565"/>
        <label>2</label>
    </ligand>
</feature>
<comment type="caution">
    <text evidence="13">The sequence shown here is derived from an EMBL/GenBank/DDBJ whole genome shotgun (WGS) entry which is preliminary data.</text>
</comment>
<evidence type="ECO:0000259" key="12">
    <source>
        <dbReference type="PROSITE" id="PS51712"/>
    </source>
</evidence>
<dbReference type="PIRSF" id="PIRSF006485">
    <property type="entry name" value="GTP-binding_EngA"/>
    <property type="match status" value="1"/>
</dbReference>
<evidence type="ECO:0000313" key="13">
    <source>
        <dbReference type="EMBL" id="EHP47615.1"/>
    </source>
</evidence>
<comment type="function">
    <text evidence="8 10">GTPase that plays an essential role in the late steps of ribosome biogenesis.</text>
</comment>
<dbReference type="NCBIfam" id="TIGR03594">
    <property type="entry name" value="GTPase_EngA"/>
    <property type="match status" value="1"/>
</dbReference>
<evidence type="ECO:0000256" key="9">
    <source>
        <dbReference type="PROSITE-ProRule" id="PRU01049"/>
    </source>
</evidence>
<evidence type="ECO:0000256" key="4">
    <source>
        <dbReference type="ARBA" id="ARBA00022737"/>
    </source>
</evidence>
<reference evidence="13 14" key="1">
    <citation type="submission" date="2012-01" db="EMBL/GenBank/DDBJ databases">
        <title>The Genome Sequence of Odoribacter laneus YIT 12061.</title>
        <authorList>
            <consortium name="The Broad Institute Genome Sequencing Platform"/>
            <person name="Earl A."/>
            <person name="Ward D."/>
            <person name="Feldgarden M."/>
            <person name="Gevers D."/>
            <person name="Morotomi M."/>
            <person name="Young S.K."/>
            <person name="Zeng Q."/>
            <person name="Gargeya S."/>
            <person name="Fitzgerald M."/>
            <person name="Haas B."/>
            <person name="Abouelleil A."/>
            <person name="Alvarado L."/>
            <person name="Arachchi H.M."/>
            <person name="Berlin A."/>
            <person name="Chapman S.B."/>
            <person name="Gearin G."/>
            <person name="Goldberg J."/>
            <person name="Griggs A."/>
            <person name="Gujja S."/>
            <person name="Hansen M."/>
            <person name="Heiman D."/>
            <person name="Howarth C."/>
            <person name="Larimer J."/>
            <person name="Lui A."/>
            <person name="MacDonald P.J.P."/>
            <person name="McCowen C."/>
            <person name="Montmayeur A."/>
            <person name="Murphy C."/>
            <person name="Neiman D."/>
            <person name="Pearson M."/>
            <person name="Priest M."/>
            <person name="Roberts A."/>
            <person name="Saif S."/>
            <person name="Shea T."/>
            <person name="Sisk P."/>
            <person name="Stolte C."/>
            <person name="Sykes S."/>
            <person name="Wortman J."/>
            <person name="Nusbaum C."/>
            <person name="Birren B."/>
        </authorList>
    </citation>
    <scope>NUCLEOTIDE SEQUENCE [LARGE SCALE GENOMIC DNA]</scope>
    <source>
        <strain evidence="13 14">YIT 12061</strain>
    </source>
</reference>
<evidence type="ECO:0000256" key="3">
    <source>
        <dbReference type="ARBA" id="ARBA00022517"/>
    </source>
</evidence>
<dbReference type="SUPFAM" id="SSF52540">
    <property type="entry name" value="P-loop containing nucleoside triphosphate hydrolases"/>
    <property type="match status" value="2"/>
</dbReference>
<feature type="binding site" evidence="8">
    <location>
        <begin position="119"/>
        <end position="122"/>
    </location>
    <ligand>
        <name>GTP</name>
        <dbReference type="ChEBI" id="CHEBI:37565"/>
        <label>1</label>
    </ligand>
</feature>
<feature type="domain" description="EngA-type G" evidence="12">
    <location>
        <begin position="176"/>
        <end position="351"/>
    </location>
</feature>
<evidence type="ECO:0000256" key="10">
    <source>
        <dbReference type="RuleBase" id="RU004481"/>
    </source>
</evidence>
<dbReference type="InterPro" id="IPR003593">
    <property type="entry name" value="AAA+_ATPase"/>
</dbReference>
<dbReference type="InterPro" id="IPR031166">
    <property type="entry name" value="G_ENGA"/>
</dbReference>
<name>H1DGT2_9BACT</name>
<keyword evidence="3 8" id="KW-0690">Ribosome biogenesis</keyword>
<gene>
    <name evidence="8" type="primary">der</name>
    <name evidence="13" type="ORF">HMPREF9449_01468</name>
</gene>
<comment type="subunit">
    <text evidence="8">Associates with the 50S ribosomal subunit.</text>
</comment>
<dbReference type="GO" id="GO:0043022">
    <property type="term" value="F:ribosome binding"/>
    <property type="evidence" value="ECO:0007669"/>
    <property type="project" value="TreeGrafter"/>
</dbReference>
<evidence type="ECO:0000256" key="5">
    <source>
        <dbReference type="ARBA" id="ARBA00022741"/>
    </source>
</evidence>
<proteinExistence type="inferred from homology"/>
<evidence type="ECO:0000256" key="2">
    <source>
        <dbReference type="ARBA" id="ARBA00020953"/>
    </source>
</evidence>
<comment type="similarity">
    <text evidence="1 8 9 10">Belongs to the TRAFAC class TrmE-Era-EngA-EngB-Septin-like GTPase superfamily. EngA (Der) GTPase family.</text>
</comment>
<feature type="binding site" evidence="8">
    <location>
        <begin position="9"/>
        <end position="16"/>
    </location>
    <ligand>
        <name>GTP</name>
        <dbReference type="ChEBI" id="CHEBI:37565"/>
        <label>1</label>
    </ligand>
</feature>